<dbReference type="SUPFAM" id="SSF47113">
    <property type="entry name" value="Histone-fold"/>
    <property type="match status" value="1"/>
</dbReference>
<dbReference type="PANTHER" id="PTHR11064">
    <property type="entry name" value="CCAAT-BINDING TRANSCRIPTION FACTOR-RELATED"/>
    <property type="match status" value="1"/>
</dbReference>
<dbReference type="InterPro" id="IPR003958">
    <property type="entry name" value="CBFA_NFYB_domain"/>
</dbReference>
<reference evidence="6" key="1">
    <citation type="journal article" date="2011" name="Nature">
        <title>Genome sequence and analysis of the tuber crop potato.</title>
        <authorList>
            <consortium name="The Potato Genome Sequencing Consortium"/>
        </authorList>
    </citation>
    <scope>NUCLEOTIDE SEQUENCE [LARGE SCALE GENOMIC DNA]</scope>
    <source>
        <strain evidence="6">cv. DM1-3 516 R44</strain>
    </source>
</reference>
<comment type="similarity">
    <text evidence="1">Belongs to the NFYB/HAP3 subunit family.</text>
</comment>
<dbReference type="PANTHER" id="PTHR11064:SF130">
    <property type="entry name" value="TRANSCRIPTION FACTOR CBF_NF-Y_ARCHAEAL HISTONE DOMAIN-CONTAINING PROTEIN"/>
    <property type="match status" value="1"/>
</dbReference>
<dbReference type="Gramene" id="PGSC0003DMT400035193">
    <property type="protein sequence ID" value="PGSC0003DMT400035193"/>
    <property type="gene ID" value="PGSC0003DMG400013526"/>
</dbReference>
<dbReference type="eggNOG" id="KOG0869">
    <property type="taxonomic scope" value="Eukaryota"/>
</dbReference>
<dbReference type="Proteomes" id="UP000011115">
    <property type="component" value="Unassembled WGS sequence"/>
</dbReference>
<dbReference type="GO" id="GO:0000981">
    <property type="term" value="F:DNA-binding transcription factor activity, RNA polymerase II-specific"/>
    <property type="evidence" value="ECO:0000318"/>
    <property type="project" value="GO_Central"/>
</dbReference>
<evidence type="ECO:0000256" key="3">
    <source>
        <dbReference type="ARBA" id="ARBA00023163"/>
    </source>
</evidence>
<dbReference type="GO" id="GO:0016602">
    <property type="term" value="C:CCAAT-binding factor complex"/>
    <property type="evidence" value="ECO:0000318"/>
    <property type="project" value="GO_Central"/>
</dbReference>
<evidence type="ECO:0000256" key="2">
    <source>
        <dbReference type="ARBA" id="ARBA00023015"/>
    </source>
</evidence>
<organism evidence="5 6">
    <name type="scientific">Solanum tuberosum</name>
    <name type="common">Potato</name>
    <dbReference type="NCBI Taxonomy" id="4113"/>
    <lineage>
        <taxon>Eukaryota</taxon>
        <taxon>Viridiplantae</taxon>
        <taxon>Streptophyta</taxon>
        <taxon>Embryophyta</taxon>
        <taxon>Tracheophyta</taxon>
        <taxon>Spermatophyta</taxon>
        <taxon>Magnoliopsida</taxon>
        <taxon>eudicotyledons</taxon>
        <taxon>Gunneridae</taxon>
        <taxon>Pentapetalae</taxon>
        <taxon>asterids</taxon>
        <taxon>lamiids</taxon>
        <taxon>Solanales</taxon>
        <taxon>Solanaceae</taxon>
        <taxon>Solanoideae</taxon>
        <taxon>Solaneae</taxon>
        <taxon>Solanum</taxon>
    </lineage>
</organism>
<keyword evidence="3" id="KW-0804">Transcription</keyword>
<dbReference type="SMR" id="M1B1Z1"/>
<dbReference type="OMA" id="TCEANAR"/>
<dbReference type="InterPro" id="IPR009072">
    <property type="entry name" value="Histone-fold"/>
</dbReference>
<dbReference type="STRING" id="4113.M1B1Z1"/>
<sequence>MKYAHLNQAVVGCIIEEQDRFMPDVGRITHRTLPPHAKISDDTKRTMHECISVFICLITCEANARC</sequence>
<protein>
    <submittedName>
        <fullName evidence="5">Leafy cotyledon1</fullName>
    </submittedName>
</protein>
<dbReference type="Gene3D" id="1.10.20.10">
    <property type="entry name" value="Histone, subunit A"/>
    <property type="match status" value="1"/>
</dbReference>
<dbReference type="PaxDb" id="4113-PGSC0003DMT400035193"/>
<dbReference type="InterPro" id="IPR027113">
    <property type="entry name" value="Transc_fact_NFYB/HAP3"/>
</dbReference>
<dbReference type="GO" id="GO:0006357">
    <property type="term" value="P:regulation of transcription by RNA polymerase II"/>
    <property type="evidence" value="ECO:0000318"/>
    <property type="project" value="GO_Central"/>
</dbReference>
<feature type="domain" description="Transcription factor CBF/NF-Y/archaeal histone" evidence="4">
    <location>
        <begin position="24"/>
        <end position="66"/>
    </location>
</feature>
<keyword evidence="2" id="KW-0805">Transcription regulation</keyword>
<keyword evidence="6" id="KW-1185">Reference proteome</keyword>
<name>M1B1Z1_SOLTU</name>
<evidence type="ECO:0000313" key="6">
    <source>
        <dbReference type="Proteomes" id="UP000011115"/>
    </source>
</evidence>
<dbReference type="GO" id="GO:0046982">
    <property type="term" value="F:protein heterodimerization activity"/>
    <property type="evidence" value="ECO:0007669"/>
    <property type="project" value="InterPro"/>
</dbReference>
<evidence type="ECO:0000256" key="1">
    <source>
        <dbReference type="ARBA" id="ARBA00009053"/>
    </source>
</evidence>
<dbReference type="GO" id="GO:0001228">
    <property type="term" value="F:DNA-binding transcription activator activity, RNA polymerase II-specific"/>
    <property type="evidence" value="ECO:0007669"/>
    <property type="project" value="InterPro"/>
</dbReference>
<dbReference type="AlphaFoldDB" id="M1B1Z1"/>
<dbReference type="Pfam" id="PF00808">
    <property type="entry name" value="CBFD_NFYB_HMF"/>
    <property type="match status" value="1"/>
</dbReference>
<proteinExistence type="inferred from homology"/>
<dbReference type="InParanoid" id="M1B1Z1"/>
<dbReference type="HOGENOM" id="CLU_2836208_0_0_1"/>
<dbReference type="EnsemblPlants" id="PGSC0003DMT400035193">
    <property type="protein sequence ID" value="PGSC0003DMT400035193"/>
    <property type="gene ID" value="PGSC0003DMG400013526"/>
</dbReference>
<evidence type="ECO:0000313" key="5">
    <source>
        <dbReference type="EnsemblPlants" id="PGSC0003DMT400035193"/>
    </source>
</evidence>
<accession>M1B1Z1</accession>
<reference evidence="5" key="2">
    <citation type="submission" date="2015-06" db="UniProtKB">
        <authorList>
            <consortium name="EnsemblPlants"/>
        </authorList>
    </citation>
    <scope>IDENTIFICATION</scope>
    <source>
        <strain evidence="5">DM1-3 516 R44</strain>
    </source>
</reference>
<evidence type="ECO:0000259" key="4">
    <source>
        <dbReference type="Pfam" id="PF00808"/>
    </source>
</evidence>